<keyword evidence="2" id="KW-1185">Reference proteome</keyword>
<proteinExistence type="predicted"/>
<dbReference type="OrthoDB" id="178461at2157"/>
<dbReference type="AlphaFoldDB" id="A0A1I1JVN4"/>
<dbReference type="RefSeq" id="WP_089789255.1">
    <property type="nucleotide sequence ID" value="NZ_FOKW01000009.1"/>
</dbReference>
<organism evidence="1 2">
    <name type="scientific">Natronobacterium haloterrestre</name>
    <name type="common">Halobiforma haloterrestris</name>
    <dbReference type="NCBI Taxonomy" id="148448"/>
    <lineage>
        <taxon>Archaea</taxon>
        <taxon>Methanobacteriati</taxon>
        <taxon>Methanobacteriota</taxon>
        <taxon>Stenosarchaea group</taxon>
        <taxon>Halobacteria</taxon>
        <taxon>Halobacteriales</taxon>
        <taxon>Natrialbaceae</taxon>
        <taxon>Natronobacterium</taxon>
    </lineage>
</organism>
<evidence type="ECO:0000313" key="1">
    <source>
        <dbReference type="EMBL" id="SFC52042.1"/>
    </source>
</evidence>
<dbReference type="Pfam" id="PF04525">
    <property type="entry name" value="LOR"/>
    <property type="match status" value="1"/>
</dbReference>
<sequence length="199" mass="22197">MVNSQPFELSAIDLSGSQYTVEQTGRDTNFRPEYEARDAAGDTLFRTTYRMYEGKDEFPFVDADGTELCRVKAIDTWDIAGDYLLTDSHTEEELVILDNDFSLLQDTWRLRDADDQSVLAEINSRGALITLARKLLPIGQGIGHKYEITDSEGDPVGSIEGEFALFDFDQYEITLTDTSSVPREPIVIGAIVIDAIQGN</sequence>
<evidence type="ECO:0000313" key="2">
    <source>
        <dbReference type="Proteomes" id="UP000199161"/>
    </source>
</evidence>
<protein>
    <submittedName>
        <fullName evidence="1">Uncharacterized protein</fullName>
    </submittedName>
</protein>
<reference evidence="2" key="1">
    <citation type="submission" date="2016-10" db="EMBL/GenBank/DDBJ databases">
        <authorList>
            <person name="Varghese N."/>
            <person name="Submissions S."/>
        </authorList>
    </citation>
    <scope>NUCLEOTIDE SEQUENCE [LARGE SCALE GENOMIC DNA]</scope>
    <source>
        <strain evidence="2">DSM 13078</strain>
    </source>
</reference>
<dbReference type="InterPro" id="IPR007612">
    <property type="entry name" value="LOR"/>
</dbReference>
<gene>
    <name evidence="1" type="ORF">SAMN05444422_109205</name>
</gene>
<dbReference type="Proteomes" id="UP000199161">
    <property type="component" value="Unassembled WGS sequence"/>
</dbReference>
<name>A0A1I1JVN4_NATHA</name>
<dbReference type="EMBL" id="FOKW01000009">
    <property type="protein sequence ID" value="SFC52042.1"/>
    <property type="molecule type" value="Genomic_DNA"/>
</dbReference>
<accession>A0A1I1JVN4</accession>